<dbReference type="GeneTree" id="ENSGT00530000068408"/>
<protein>
    <submittedName>
        <fullName evidence="2">Uncharacterized protein</fullName>
    </submittedName>
</protein>
<keyword evidence="1" id="KW-0812">Transmembrane</keyword>
<accession>H2ZB33</accession>
<organism evidence="2 3">
    <name type="scientific">Ciona savignyi</name>
    <name type="common">Pacific transparent sea squirt</name>
    <dbReference type="NCBI Taxonomy" id="51511"/>
    <lineage>
        <taxon>Eukaryota</taxon>
        <taxon>Metazoa</taxon>
        <taxon>Chordata</taxon>
        <taxon>Tunicata</taxon>
        <taxon>Ascidiacea</taxon>
        <taxon>Phlebobranchia</taxon>
        <taxon>Cionidae</taxon>
        <taxon>Ciona</taxon>
    </lineage>
</organism>
<keyword evidence="1" id="KW-0472">Membrane</keyword>
<evidence type="ECO:0000256" key="1">
    <source>
        <dbReference type="SAM" id="Phobius"/>
    </source>
</evidence>
<dbReference type="HOGENOM" id="CLU_1325988_0_0_1"/>
<dbReference type="Proteomes" id="UP000007875">
    <property type="component" value="Unassembled WGS sequence"/>
</dbReference>
<dbReference type="InParanoid" id="H2ZB33"/>
<feature type="transmembrane region" description="Helical" evidence="1">
    <location>
        <begin position="170"/>
        <end position="193"/>
    </location>
</feature>
<keyword evidence="1" id="KW-1133">Transmembrane helix</keyword>
<proteinExistence type="predicted"/>
<evidence type="ECO:0000313" key="3">
    <source>
        <dbReference type="Proteomes" id="UP000007875"/>
    </source>
</evidence>
<name>H2ZB33_CIOSA</name>
<reference evidence="2" key="2">
    <citation type="submission" date="2025-08" db="UniProtKB">
        <authorList>
            <consortium name="Ensembl"/>
        </authorList>
    </citation>
    <scope>IDENTIFICATION</scope>
</reference>
<dbReference type="AlphaFoldDB" id="H2ZB33"/>
<reference evidence="3" key="1">
    <citation type="submission" date="2003-08" db="EMBL/GenBank/DDBJ databases">
        <authorList>
            <person name="Birren B."/>
            <person name="Nusbaum C."/>
            <person name="Abebe A."/>
            <person name="Abouelleil A."/>
            <person name="Adekoya E."/>
            <person name="Ait-zahra M."/>
            <person name="Allen N."/>
            <person name="Allen T."/>
            <person name="An P."/>
            <person name="Anderson M."/>
            <person name="Anderson S."/>
            <person name="Arachchi H."/>
            <person name="Armbruster J."/>
            <person name="Bachantsang P."/>
            <person name="Baldwin J."/>
            <person name="Barry A."/>
            <person name="Bayul T."/>
            <person name="Blitshsteyn B."/>
            <person name="Bloom T."/>
            <person name="Blye J."/>
            <person name="Boguslavskiy L."/>
            <person name="Borowsky M."/>
            <person name="Boukhgalter B."/>
            <person name="Brunache A."/>
            <person name="Butler J."/>
            <person name="Calixte N."/>
            <person name="Calvo S."/>
            <person name="Camarata J."/>
            <person name="Campo K."/>
            <person name="Chang J."/>
            <person name="Cheshatsang Y."/>
            <person name="Citroen M."/>
            <person name="Collymore A."/>
            <person name="Considine T."/>
            <person name="Cook A."/>
            <person name="Cooke P."/>
            <person name="Corum B."/>
            <person name="Cuomo C."/>
            <person name="David R."/>
            <person name="Dawoe T."/>
            <person name="Degray S."/>
            <person name="Dodge S."/>
            <person name="Dooley K."/>
            <person name="Dorje P."/>
            <person name="Dorjee K."/>
            <person name="Dorris L."/>
            <person name="Duffey N."/>
            <person name="Dupes A."/>
            <person name="Elkins T."/>
            <person name="Engels R."/>
            <person name="Erickson J."/>
            <person name="Farina A."/>
            <person name="Faro S."/>
            <person name="Ferreira P."/>
            <person name="Fischer H."/>
            <person name="Fitzgerald M."/>
            <person name="Foley K."/>
            <person name="Gage D."/>
            <person name="Galagan J."/>
            <person name="Gearin G."/>
            <person name="Gnerre S."/>
            <person name="Gnirke A."/>
            <person name="Goyette A."/>
            <person name="Graham J."/>
            <person name="Grandbois E."/>
            <person name="Gyaltsen K."/>
            <person name="Hafez N."/>
            <person name="Hagopian D."/>
            <person name="Hagos B."/>
            <person name="Hall J."/>
            <person name="Hatcher B."/>
            <person name="Heller A."/>
            <person name="Higgins H."/>
            <person name="Honan T."/>
            <person name="Horn A."/>
            <person name="Houde N."/>
            <person name="Hughes L."/>
            <person name="Hulme W."/>
            <person name="Husby E."/>
            <person name="Iliev I."/>
            <person name="Jaffe D."/>
            <person name="Jones C."/>
            <person name="Kamal M."/>
            <person name="Kamat A."/>
            <person name="Kamvysselis M."/>
            <person name="Karlsson E."/>
            <person name="Kells C."/>
            <person name="Kieu A."/>
            <person name="Kisner P."/>
            <person name="Kodira C."/>
            <person name="Kulbokas E."/>
            <person name="Labutti K."/>
            <person name="Lama D."/>
            <person name="Landers T."/>
            <person name="Leger J."/>
            <person name="Levine S."/>
            <person name="Lewis D."/>
            <person name="Lewis T."/>
            <person name="Lindblad-toh K."/>
            <person name="Liu X."/>
            <person name="Lokyitsang T."/>
            <person name="Lokyitsang Y."/>
            <person name="Lucien O."/>
            <person name="Lui A."/>
            <person name="Ma L.J."/>
            <person name="Mabbitt R."/>
            <person name="Macdonald J."/>
            <person name="Maclean C."/>
            <person name="Major J."/>
            <person name="Manning J."/>
            <person name="Marabella R."/>
            <person name="Maru K."/>
            <person name="Matthews C."/>
            <person name="Mauceli E."/>
            <person name="Mccarthy M."/>
            <person name="Mcdonough S."/>
            <person name="Mcghee T."/>
            <person name="Meldrim J."/>
            <person name="Meneus L."/>
            <person name="Mesirov J."/>
            <person name="Mihalev A."/>
            <person name="Mihova T."/>
            <person name="Mikkelsen T."/>
            <person name="Mlenga V."/>
            <person name="Moru K."/>
            <person name="Mozes J."/>
            <person name="Mulrain L."/>
            <person name="Munson G."/>
            <person name="Naylor J."/>
            <person name="Newes C."/>
            <person name="Nguyen C."/>
            <person name="Nguyen N."/>
            <person name="Nguyen T."/>
            <person name="Nicol R."/>
            <person name="Nielsen C."/>
            <person name="Nizzari M."/>
            <person name="Norbu C."/>
            <person name="Norbu N."/>
            <person name="O'donnell P."/>
            <person name="Okoawo O."/>
            <person name="O'leary S."/>
            <person name="Omotosho B."/>
            <person name="O'neill K."/>
            <person name="Osman S."/>
            <person name="Parker S."/>
            <person name="Perrin D."/>
            <person name="Phunkhang P."/>
            <person name="Piqani B."/>
            <person name="Purcell S."/>
            <person name="Rachupka T."/>
            <person name="Ramasamy U."/>
            <person name="Rameau R."/>
            <person name="Ray V."/>
            <person name="Raymond C."/>
            <person name="Retta R."/>
            <person name="Richardson S."/>
            <person name="Rise C."/>
            <person name="Rodriguez J."/>
            <person name="Rogers J."/>
            <person name="Rogov P."/>
            <person name="Rutman M."/>
            <person name="Schupbach R."/>
            <person name="Seaman C."/>
            <person name="Settipalli S."/>
            <person name="Sharpe T."/>
            <person name="Sheridan J."/>
            <person name="Sherpa N."/>
            <person name="Shi J."/>
            <person name="Smirnov S."/>
            <person name="Smith C."/>
            <person name="Sougnez C."/>
            <person name="Spencer B."/>
            <person name="Stalker J."/>
            <person name="Stange-thomann N."/>
            <person name="Stavropoulos S."/>
            <person name="Stetson K."/>
            <person name="Stone C."/>
            <person name="Stone S."/>
            <person name="Stubbs M."/>
            <person name="Talamas J."/>
            <person name="Tchuinga P."/>
            <person name="Tenzing P."/>
            <person name="Tesfaye S."/>
            <person name="Theodore J."/>
            <person name="Thoulutsang Y."/>
            <person name="Topham K."/>
            <person name="Towey S."/>
            <person name="Tsamla T."/>
            <person name="Tsomo N."/>
            <person name="Vallee D."/>
            <person name="Vassiliev H."/>
            <person name="Venkataraman V."/>
            <person name="Vinson J."/>
            <person name="Vo A."/>
            <person name="Wade C."/>
            <person name="Wang S."/>
            <person name="Wangchuk T."/>
            <person name="Wangdi T."/>
            <person name="Whittaker C."/>
            <person name="Wilkinson J."/>
            <person name="Wu Y."/>
            <person name="Wyman D."/>
            <person name="Yadav S."/>
            <person name="Yang S."/>
            <person name="Yang X."/>
            <person name="Yeager S."/>
            <person name="Yee E."/>
            <person name="Young G."/>
            <person name="Zainoun J."/>
            <person name="Zembeck L."/>
            <person name="Zimmer A."/>
            <person name="Zody M."/>
            <person name="Lander E."/>
        </authorList>
    </citation>
    <scope>NUCLEOTIDE SEQUENCE [LARGE SCALE GENOMIC DNA]</scope>
</reference>
<dbReference type="Ensembl" id="ENSCSAVT00000014971.1">
    <property type="protein sequence ID" value="ENSCSAVP00000014798.1"/>
    <property type="gene ID" value="ENSCSAVG00000008656.1"/>
</dbReference>
<evidence type="ECO:0000313" key="2">
    <source>
        <dbReference type="Ensembl" id="ENSCSAVP00000014798.1"/>
    </source>
</evidence>
<reference evidence="2" key="3">
    <citation type="submission" date="2025-09" db="UniProtKB">
        <authorList>
            <consortium name="Ensembl"/>
        </authorList>
    </citation>
    <scope>IDENTIFICATION</scope>
</reference>
<keyword evidence="3" id="KW-1185">Reference proteome</keyword>
<sequence length="207" mass="23117">MIATILLAGSASLHISGFAMYTHHNIYSIGNSTVFVAKVVSAITGFNTDVTSRFLTEQRRFTSPAFDVTMNSTISTQEFNTPINMDTFNDTIEANNTQEGSADINFFENADIYDTWFPYESPHDVIAVLPFPISVNPSSGSRRKRGIRKVLKLLLLPMLNMRDSVPTFGYSFYLCWFGCASHVVALVCGIVYWRNNGSKCKLQRSVV</sequence>